<accession>A0ABZ2KI81</accession>
<dbReference type="EMBL" id="CP089982">
    <property type="protein sequence ID" value="WXA97297.1"/>
    <property type="molecule type" value="Genomic_DNA"/>
</dbReference>
<evidence type="ECO:0000313" key="4">
    <source>
        <dbReference type="Proteomes" id="UP001379533"/>
    </source>
</evidence>
<dbReference type="InterPro" id="IPR036812">
    <property type="entry name" value="NAD(P)_OxRdtase_dom_sf"/>
</dbReference>
<dbReference type="InterPro" id="IPR018170">
    <property type="entry name" value="Aldo/ket_reductase_CS"/>
</dbReference>
<dbReference type="SUPFAM" id="SSF51430">
    <property type="entry name" value="NAD(P)-linked oxidoreductase"/>
    <property type="match status" value="1"/>
</dbReference>
<evidence type="ECO:0000313" key="3">
    <source>
        <dbReference type="EMBL" id="WXA97297.1"/>
    </source>
</evidence>
<dbReference type="Pfam" id="PF00248">
    <property type="entry name" value="Aldo_ket_red"/>
    <property type="match status" value="1"/>
</dbReference>
<organism evidence="3 4">
    <name type="scientific">Pendulispora brunnea</name>
    <dbReference type="NCBI Taxonomy" id="2905690"/>
    <lineage>
        <taxon>Bacteria</taxon>
        <taxon>Pseudomonadati</taxon>
        <taxon>Myxococcota</taxon>
        <taxon>Myxococcia</taxon>
        <taxon>Myxococcales</taxon>
        <taxon>Sorangiineae</taxon>
        <taxon>Pendulisporaceae</taxon>
        <taxon>Pendulispora</taxon>
    </lineage>
</organism>
<dbReference type="PANTHER" id="PTHR43364:SF4">
    <property type="entry name" value="NAD(P)-LINKED OXIDOREDUCTASE SUPERFAMILY PROTEIN"/>
    <property type="match status" value="1"/>
</dbReference>
<protein>
    <submittedName>
        <fullName evidence="3">Aldo/keto reductase</fullName>
    </submittedName>
</protein>
<name>A0ABZ2KI81_9BACT</name>
<reference evidence="3 4" key="1">
    <citation type="submission" date="2021-12" db="EMBL/GenBank/DDBJ databases">
        <title>Discovery of the Pendulisporaceae a myxobacterial family with distinct sporulation behavior and unique specialized metabolism.</title>
        <authorList>
            <person name="Garcia R."/>
            <person name="Popoff A."/>
            <person name="Bader C.D."/>
            <person name="Loehr J."/>
            <person name="Walesch S."/>
            <person name="Walt C."/>
            <person name="Boldt J."/>
            <person name="Bunk B."/>
            <person name="Haeckl F.J.F.P.J."/>
            <person name="Gunesch A.P."/>
            <person name="Birkelbach J."/>
            <person name="Nuebel U."/>
            <person name="Pietschmann T."/>
            <person name="Bach T."/>
            <person name="Mueller R."/>
        </authorList>
    </citation>
    <scope>NUCLEOTIDE SEQUENCE [LARGE SCALE GENOMIC DNA]</scope>
    <source>
        <strain evidence="3 4">MSr12523</strain>
    </source>
</reference>
<feature type="domain" description="NADP-dependent oxidoreductase" evidence="2">
    <location>
        <begin position="20"/>
        <end position="319"/>
    </location>
</feature>
<evidence type="ECO:0000256" key="1">
    <source>
        <dbReference type="ARBA" id="ARBA00023002"/>
    </source>
</evidence>
<dbReference type="Gene3D" id="3.20.20.100">
    <property type="entry name" value="NADP-dependent oxidoreductase domain"/>
    <property type="match status" value="1"/>
</dbReference>
<dbReference type="PROSITE" id="PS00062">
    <property type="entry name" value="ALDOKETO_REDUCTASE_2"/>
    <property type="match status" value="1"/>
</dbReference>
<evidence type="ECO:0000259" key="2">
    <source>
        <dbReference type="Pfam" id="PF00248"/>
    </source>
</evidence>
<gene>
    <name evidence="3" type="ORF">LZC95_10665</name>
</gene>
<proteinExistence type="predicted"/>
<dbReference type="InterPro" id="IPR023210">
    <property type="entry name" value="NADP_OxRdtase_dom"/>
</dbReference>
<dbReference type="InterPro" id="IPR050523">
    <property type="entry name" value="AKR_Detox_Biosynth"/>
</dbReference>
<dbReference type="PANTHER" id="PTHR43364">
    <property type="entry name" value="NADH-SPECIFIC METHYLGLYOXAL REDUCTASE-RELATED"/>
    <property type="match status" value="1"/>
</dbReference>
<keyword evidence="1" id="KW-0560">Oxidoreductase</keyword>
<dbReference type="InterPro" id="IPR020471">
    <property type="entry name" value="AKR"/>
</dbReference>
<dbReference type="CDD" id="cd19080">
    <property type="entry name" value="AKR_AKR9A_9B"/>
    <property type="match status" value="1"/>
</dbReference>
<dbReference type="Proteomes" id="UP001379533">
    <property type="component" value="Chromosome"/>
</dbReference>
<sequence>MKTSLDTYRQLGESGLFVSPLCLGAMSFGEEWGWGANEADSLKIIDRYIDAGGNFIDTADVYTNGTSERFVGKALAGRRDKVVLATKASLNFRVKDPNAGGNSRKHLTRALDGSLERLGTDYVDLFWVHMHDGVTPLHETLRAVDDAVRAGKIRYVGLSNYPARKIVEWQLLARQHGLTPAIGAQYEYNLLTRGIEIEHAPTFAEFGIGQVPWGPLAQGVLSGKYTRENRRPSDTNRADGELTQKRLTEKAFDVIDVLGTVARELGESYARVALTWLRAQPTVVSPIVGTHRQAQLDDLIGSLSIELGPAHLSKLDEASRVDYPYPFWPTPLEFLNQKTRGGLNTVPWRQ</sequence>
<keyword evidence="4" id="KW-1185">Reference proteome</keyword>
<dbReference type="PRINTS" id="PR00069">
    <property type="entry name" value="ALDKETRDTASE"/>
</dbReference>
<dbReference type="RefSeq" id="WP_394847913.1">
    <property type="nucleotide sequence ID" value="NZ_CP089982.1"/>
</dbReference>